<dbReference type="AlphaFoldDB" id="A0A6H1ZN93"/>
<proteinExistence type="predicted"/>
<protein>
    <submittedName>
        <fullName evidence="1">Uncharacterized protein</fullName>
    </submittedName>
</protein>
<evidence type="ECO:0000313" key="1">
    <source>
        <dbReference type="EMBL" id="QJA48942.1"/>
    </source>
</evidence>
<reference evidence="1" key="1">
    <citation type="submission" date="2020-03" db="EMBL/GenBank/DDBJ databases">
        <title>The deep terrestrial virosphere.</title>
        <authorList>
            <person name="Holmfeldt K."/>
            <person name="Nilsson E."/>
            <person name="Simone D."/>
            <person name="Lopez-Fernandez M."/>
            <person name="Wu X."/>
            <person name="de Brujin I."/>
            <person name="Lundin D."/>
            <person name="Andersson A."/>
            <person name="Bertilsson S."/>
            <person name="Dopson M."/>
        </authorList>
    </citation>
    <scope>NUCLEOTIDE SEQUENCE</scope>
    <source>
        <strain evidence="1">TM448A01197</strain>
    </source>
</reference>
<gene>
    <name evidence="1" type="ORF">TM448A01197_0009</name>
</gene>
<sequence>MDKKFKKGLVLGVALVFIAVVVMAAIPTSYVTSLFVKNIYRLSENQELTIGASGYDTRIHNASFRSGVSREASSFRIDKPTVVDLSGTSYYNITKATGSVFWINDHESTLGTRVASGVSIILSKITSDMDGMVFRIVKMPVAPFSGTTKVVVSTAPWASGTTDHIWNVTTGVTNETAAKVAPELSEIDAVGDWLEFTAKYAATGSTYFQTGRYIQ</sequence>
<accession>A0A6H1ZN93</accession>
<name>A0A6H1ZN93_9ZZZZ</name>
<organism evidence="1">
    <name type="scientific">viral metagenome</name>
    <dbReference type="NCBI Taxonomy" id="1070528"/>
    <lineage>
        <taxon>unclassified sequences</taxon>
        <taxon>metagenomes</taxon>
        <taxon>organismal metagenomes</taxon>
    </lineage>
</organism>
<dbReference type="EMBL" id="MT144110">
    <property type="protein sequence ID" value="QJA48942.1"/>
    <property type="molecule type" value="Genomic_DNA"/>
</dbReference>